<evidence type="ECO:0000259" key="9">
    <source>
        <dbReference type="Pfam" id="PF00061"/>
    </source>
</evidence>
<evidence type="ECO:0000256" key="8">
    <source>
        <dbReference type="SAM" id="SignalP"/>
    </source>
</evidence>
<feature type="chain" id="PRO_5034838588" description="Lipocalin/cytosolic fatty-acid binding domain-containing protein" evidence="8">
    <location>
        <begin position="25"/>
        <end position="189"/>
    </location>
</feature>
<dbReference type="InterPro" id="IPR002971">
    <property type="entry name" value="Maj_urinary"/>
</dbReference>
<dbReference type="SUPFAM" id="SSF50814">
    <property type="entry name" value="Lipocalins"/>
    <property type="match status" value="1"/>
</dbReference>
<dbReference type="GO" id="GO:0005550">
    <property type="term" value="F:pheromone binding"/>
    <property type="evidence" value="ECO:0007669"/>
    <property type="project" value="UniProtKB-KW"/>
</dbReference>
<keyword evidence="6" id="KW-1015">Disulfide bond</keyword>
<evidence type="ECO:0000256" key="7">
    <source>
        <dbReference type="RuleBase" id="RU003695"/>
    </source>
</evidence>
<dbReference type="AlphaFoldDB" id="A0A8C9PKM3"/>
<dbReference type="PROSITE" id="PS00213">
    <property type="entry name" value="LIPOCALIN"/>
    <property type="match status" value="1"/>
</dbReference>
<protein>
    <recommendedName>
        <fullName evidence="9">Lipocalin/cytosolic fatty-acid binding domain-containing protein</fullName>
    </recommendedName>
</protein>
<evidence type="ECO:0000313" key="11">
    <source>
        <dbReference type="Proteomes" id="UP000694422"/>
    </source>
</evidence>
<evidence type="ECO:0000256" key="3">
    <source>
        <dbReference type="ARBA" id="ARBA00022525"/>
    </source>
</evidence>
<dbReference type="InterPro" id="IPR000566">
    <property type="entry name" value="Lipocln_cytosolic_FA-bd_dom"/>
</dbReference>
<dbReference type="PANTHER" id="PTHR11430:SF76">
    <property type="entry name" value="MAJOR URINARY PROTEIN 1-RELATED"/>
    <property type="match status" value="1"/>
</dbReference>
<feature type="domain" description="Lipocalin/cytosolic fatty-acid binding" evidence="9">
    <location>
        <begin position="39"/>
        <end position="176"/>
    </location>
</feature>
<dbReference type="InterPro" id="IPR002345">
    <property type="entry name" value="Lipocalin"/>
</dbReference>
<dbReference type="PRINTS" id="PR01221">
    <property type="entry name" value="MAJORURINARY"/>
</dbReference>
<dbReference type="InterPro" id="IPR012674">
    <property type="entry name" value="Calycin"/>
</dbReference>
<evidence type="ECO:0000313" key="10">
    <source>
        <dbReference type="Ensembl" id="ENSSDAP00000009725.1"/>
    </source>
</evidence>
<sequence length="189" mass="21210">LFLTKMKLLLLSLGLTLICAHTEGTHDAVTSNFDPSKYSGEWYSILLASDHKEKIEENGSMRVFVEYIHALKNSSLGFKFHIIINGVCAAIEFVCDKTEEDGVYSVEYDGHNTFKVLETDYCNHIILYLINENHGNTVQLMQLYGRAPDVSSEVKHKFVNVCEKYGIVKENILDLTTVGNLCLSGRALA</sequence>
<evidence type="ECO:0000256" key="6">
    <source>
        <dbReference type="ARBA" id="ARBA00023157"/>
    </source>
</evidence>
<keyword evidence="5" id="KW-0590">Pheromone-binding</keyword>
<evidence type="ECO:0000256" key="1">
    <source>
        <dbReference type="ARBA" id="ARBA00004613"/>
    </source>
</evidence>
<dbReference type="PANTHER" id="PTHR11430">
    <property type="entry name" value="LIPOCALIN"/>
    <property type="match status" value="1"/>
</dbReference>
<name>A0A8C9PKM3_SPEDA</name>
<dbReference type="Proteomes" id="UP000694422">
    <property type="component" value="Unplaced"/>
</dbReference>
<feature type="signal peptide" evidence="8">
    <location>
        <begin position="1"/>
        <end position="24"/>
    </location>
</feature>
<dbReference type="FunFam" id="2.40.128.20:FF:000008">
    <property type="entry name" value="Major urinary protein"/>
    <property type="match status" value="1"/>
</dbReference>
<reference evidence="10" key="1">
    <citation type="submission" date="2025-08" db="UniProtKB">
        <authorList>
            <consortium name="Ensembl"/>
        </authorList>
    </citation>
    <scope>IDENTIFICATION</scope>
</reference>
<dbReference type="PRINTS" id="PR00179">
    <property type="entry name" value="LIPOCALIN"/>
</dbReference>
<keyword evidence="11" id="KW-1185">Reference proteome</keyword>
<keyword evidence="4 8" id="KW-0732">Signal</keyword>
<dbReference type="Gene3D" id="2.40.128.20">
    <property type="match status" value="1"/>
</dbReference>
<dbReference type="Pfam" id="PF00061">
    <property type="entry name" value="Lipocalin"/>
    <property type="match status" value="1"/>
</dbReference>
<evidence type="ECO:0000256" key="5">
    <source>
        <dbReference type="ARBA" id="ARBA00023106"/>
    </source>
</evidence>
<organism evidence="10 11">
    <name type="scientific">Spermophilus dauricus</name>
    <name type="common">Daurian ground squirrel</name>
    <dbReference type="NCBI Taxonomy" id="99837"/>
    <lineage>
        <taxon>Eukaryota</taxon>
        <taxon>Metazoa</taxon>
        <taxon>Chordata</taxon>
        <taxon>Craniata</taxon>
        <taxon>Vertebrata</taxon>
        <taxon>Euteleostomi</taxon>
        <taxon>Mammalia</taxon>
        <taxon>Eutheria</taxon>
        <taxon>Euarchontoglires</taxon>
        <taxon>Glires</taxon>
        <taxon>Rodentia</taxon>
        <taxon>Sciuromorpha</taxon>
        <taxon>Sciuridae</taxon>
        <taxon>Xerinae</taxon>
        <taxon>Marmotini</taxon>
        <taxon>Spermophilus</taxon>
    </lineage>
</organism>
<dbReference type="InterPro" id="IPR022272">
    <property type="entry name" value="Lipocalin_CS"/>
</dbReference>
<comment type="subcellular location">
    <subcellularLocation>
        <location evidence="1">Secreted</location>
    </subcellularLocation>
</comment>
<dbReference type="GO" id="GO:0036094">
    <property type="term" value="F:small molecule binding"/>
    <property type="evidence" value="ECO:0007669"/>
    <property type="project" value="InterPro"/>
</dbReference>
<reference evidence="10" key="2">
    <citation type="submission" date="2025-09" db="UniProtKB">
        <authorList>
            <consortium name="Ensembl"/>
        </authorList>
    </citation>
    <scope>IDENTIFICATION</scope>
</reference>
<keyword evidence="3" id="KW-0964">Secreted</keyword>
<proteinExistence type="inferred from homology"/>
<comment type="similarity">
    <text evidence="2 7">Belongs to the calycin superfamily. Lipocalin family.</text>
</comment>
<evidence type="ECO:0000256" key="2">
    <source>
        <dbReference type="ARBA" id="ARBA00006889"/>
    </source>
</evidence>
<dbReference type="GO" id="GO:0005615">
    <property type="term" value="C:extracellular space"/>
    <property type="evidence" value="ECO:0007669"/>
    <property type="project" value="TreeGrafter"/>
</dbReference>
<evidence type="ECO:0000256" key="4">
    <source>
        <dbReference type="ARBA" id="ARBA00022729"/>
    </source>
</evidence>
<dbReference type="Ensembl" id="ENSSDAT00000011040.1">
    <property type="protein sequence ID" value="ENSSDAP00000009725.1"/>
    <property type="gene ID" value="ENSSDAG00000008461.1"/>
</dbReference>
<accession>A0A8C9PKM3</accession>